<dbReference type="AlphaFoldDB" id="A0A1R1PJ44"/>
<reference evidence="2" key="1">
    <citation type="submission" date="2017-01" db="EMBL/GenBank/DDBJ databases">
        <authorList>
            <person name="Wang Y."/>
            <person name="White M."/>
            <person name="Kvist S."/>
            <person name="Moncalvo J.-M."/>
        </authorList>
    </citation>
    <scope>NUCLEOTIDE SEQUENCE [LARGE SCALE GENOMIC DNA]</scope>
    <source>
        <strain evidence="2">COL-18-3</strain>
    </source>
</reference>
<evidence type="ECO:0000313" key="1">
    <source>
        <dbReference type="EMBL" id="OMH80872.1"/>
    </source>
</evidence>
<organism evidence="1 2">
    <name type="scientific">Zancudomyces culisetae</name>
    <name type="common">Gut fungus</name>
    <name type="synonym">Smittium culisetae</name>
    <dbReference type="NCBI Taxonomy" id="1213189"/>
    <lineage>
        <taxon>Eukaryota</taxon>
        <taxon>Fungi</taxon>
        <taxon>Fungi incertae sedis</taxon>
        <taxon>Zoopagomycota</taxon>
        <taxon>Kickxellomycotina</taxon>
        <taxon>Harpellomycetes</taxon>
        <taxon>Harpellales</taxon>
        <taxon>Legeriomycetaceae</taxon>
        <taxon>Zancudomyces</taxon>
    </lineage>
</organism>
<evidence type="ECO:0000313" key="2">
    <source>
        <dbReference type="Proteomes" id="UP000188320"/>
    </source>
</evidence>
<comment type="caution">
    <text evidence="1">The sequence shown here is derived from an EMBL/GenBank/DDBJ whole genome shotgun (WGS) entry which is preliminary data.</text>
</comment>
<name>A0A1R1PJ44_ZANCU</name>
<gene>
    <name evidence="1" type="ORF">AX774_g5683</name>
</gene>
<sequence length="194" mass="22623">MSSAIVDFLKRRGIHGISIKESLYRFSSFHSRNLEFVLVKIPSNKKYNYEDDVKKSLSNYDYLLKFNDPSELRVYFFNEEDKRKYLSEKLITNNGTELNKLHATTEYCLFQIDISMDELEGLNNLKSITEALSKAFGDIVDIRANSFLDYPISLKYVRLYIKRKDSKEITSNSVVFEGKTISYTATRITDYVPI</sequence>
<accession>A0A1R1PJ44</accession>
<proteinExistence type="predicted"/>
<dbReference type="Proteomes" id="UP000188320">
    <property type="component" value="Unassembled WGS sequence"/>
</dbReference>
<keyword evidence="2" id="KW-1185">Reference proteome</keyword>
<protein>
    <submittedName>
        <fullName evidence="1">Uncharacterized protein</fullName>
    </submittedName>
</protein>
<dbReference type="EMBL" id="LSSK01001053">
    <property type="protein sequence ID" value="OMH80872.1"/>
    <property type="molecule type" value="Genomic_DNA"/>
</dbReference>